<dbReference type="AlphaFoldDB" id="A0A2G8JSV4"/>
<sequence>MDSDEDPIAILHAKSRRRLSSDFQHTDRHTCGEMAVRQADGYTGASIERNNGGYNTEGATFSRTCGPASSLVNLCMQQIPFQGQLIIQHPMEQNVKEYLTYVITETIPLSSNRLNQIKTESLSDETKSLAIMCINGWPLSKNECAMLVRPYWTIQNELSVIDGVVFKGKRIVVPQSLMKGIKALRSANPVYVRPYTGRV</sequence>
<proteinExistence type="predicted"/>
<name>A0A2G8JSV4_STIJA</name>
<protein>
    <submittedName>
        <fullName evidence="1">Uncharacterized protein</fullName>
    </submittedName>
</protein>
<dbReference type="OrthoDB" id="6117589at2759"/>
<dbReference type="STRING" id="307972.A0A2G8JSV4"/>
<keyword evidence="2" id="KW-1185">Reference proteome</keyword>
<evidence type="ECO:0000313" key="2">
    <source>
        <dbReference type="Proteomes" id="UP000230750"/>
    </source>
</evidence>
<reference evidence="1 2" key="1">
    <citation type="journal article" date="2017" name="PLoS Biol.">
        <title>The sea cucumber genome provides insights into morphological evolution and visceral regeneration.</title>
        <authorList>
            <person name="Zhang X."/>
            <person name="Sun L."/>
            <person name="Yuan J."/>
            <person name="Sun Y."/>
            <person name="Gao Y."/>
            <person name="Zhang L."/>
            <person name="Li S."/>
            <person name="Dai H."/>
            <person name="Hamel J.F."/>
            <person name="Liu C."/>
            <person name="Yu Y."/>
            <person name="Liu S."/>
            <person name="Lin W."/>
            <person name="Guo K."/>
            <person name="Jin S."/>
            <person name="Xu P."/>
            <person name="Storey K.B."/>
            <person name="Huan P."/>
            <person name="Zhang T."/>
            <person name="Zhou Y."/>
            <person name="Zhang J."/>
            <person name="Lin C."/>
            <person name="Li X."/>
            <person name="Xing L."/>
            <person name="Huo D."/>
            <person name="Sun M."/>
            <person name="Wang L."/>
            <person name="Mercier A."/>
            <person name="Li F."/>
            <person name="Yang H."/>
            <person name="Xiang J."/>
        </authorList>
    </citation>
    <scope>NUCLEOTIDE SEQUENCE [LARGE SCALE GENOMIC DNA]</scope>
    <source>
        <strain evidence="1">Shaxun</strain>
        <tissue evidence="1">Muscle</tissue>
    </source>
</reference>
<comment type="caution">
    <text evidence="1">The sequence shown here is derived from an EMBL/GenBank/DDBJ whole genome shotgun (WGS) entry which is preliminary data.</text>
</comment>
<evidence type="ECO:0000313" key="1">
    <source>
        <dbReference type="EMBL" id="PIK38799.1"/>
    </source>
</evidence>
<dbReference type="Proteomes" id="UP000230750">
    <property type="component" value="Unassembled WGS sequence"/>
</dbReference>
<accession>A0A2G8JSV4</accession>
<dbReference type="EMBL" id="MRZV01001312">
    <property type="protein sequence ID" value="PIK38799.1"/>
    <property type="molecule type" value="Genomic_DNA"/>
</dbReference>
<gene>
    <name evidence="1" type="ORF">BSL78_24354</name>
</gene>
<organism evidence="1 2">
    <name type="scientific">Stichopus japonicus</name>
    <name type="common">Sea cucumber</name>
    <dbReference type="NCBI Taxonomy" id="307972"/>
    <lineage>
        <taxon>Eukaryota</taxon>
        <taxon>Metazoa</taxon>
        <taxon>Echinodermata</taxon>
        <taxon>Eleutherozoa</taxon>
        <taxon>Echinozoa</taxon>
        <taxon>Holothuroidea</taxon>
        <taxon>Aspidochirotacea</taxon>
        <taxon>Aspidochirotida</taxon>
        <taxon>Stichopodidae</taxon>
        <taxon>Apostichopus</taxon>
    </lineage>
</organism>